<feature type="coiled-coil region" evidence="1">
    <location>
        <begin position="28"/>
        <end position="103"/>
    </location>
</feature>
<protein>
    <submittedName>
        <fullName evidence="3">Uncharacterized protein</fullName>
    </submittedName>
</protein>
<keyword evidence="4" id="KW-1185">Reference proteome</keyword>
<gene>
    <name evidence="3" type="ORF">SteCoe_12806</name>
</gene>
<dbReference type="AlphaFoldDB" id="A0A1R2CA24"/>
<evidence type="ECO:0000313" key="3">
    <source>
        <dbReference type="EMBL" id="OMJ85810.1"/>
    </source>
</evidence>
<proteinExistence type="predicted"/>
<accession>A0A1R2CA24</accession>
<organism evidence="3 4">
    <name type="scientific">Stentor coeruleus</name>
    <dbReference type="NCBI Taxonomy" id="5963"/>
    <lineage>
        <taxon>Eukaryota</taxon>
        <taxon>Sar</taxon>
        <taxon>Alveolata</taxon>
        <taxon>Ciliophora</taxon>
        <taxon>Postciliodesmatophora</taxon>
        <taxon>Heterotrichea</taxon>
        <taxon>Heterotrichida</taxon>
        <taxon>Stentoridae</taxon>
        <taxon>Stentor</taxon>
    </lineage>
</organism>
<evidence type="ECO:0000256" key="1">
    <source>
        <dbReference type="SAM" id="Coils"/>
    </source>
</evidence>
<feature type="region of interest" description="Disordered" evidence="2">
    <location>
        <begin position="181"/>
        <end position="200"/>
    </location>
</feature>
<reference evidence="3 4" key="1">
    <citation type="submission" date="2016-11" db="EMBL/GenBank/DDBJ databases">
        <title>The macronuclear genome of Stentor coeruleus: a giant cell with tiny introns.</title>
        <authorList>
            <person name="Slabodnick M."/>
            <person name="Ruby J.G."/>
            <person name="Reiff S.B."/>
            <person name="Swart E.C."/>
            <person name="Gosai S."/>
            <person name="Prabakaran S."/>
            <person name="Witkowska E."/>
            <person name="Larue G.E."/>
            <person name="Fisher S."/>
            <person name="Freeman R.M."/>
            <person name="Gunawardena J."/>
            <person name="Chu W."/>
            <person name="Stover N.A."/>
            <person name="Gregory B.D."/>
            <person name="Nowacki M."/>
            <person name="Derisi J."/>
            <person name="Roy S.W."/>
            <person name="Marshall W.F."/>
            <person name="Sood P."/>
        </authorList>
    </citation>
    <scope>NUCLEOTIDE SEQUENCE [LARGE SCALE GENOMIC DNA]</scope>
    <source>
        <strain evidence="3">WM001</strain>
    </source>
</reference>
<keyword evidence="1" id="KW-0175">Coiled coil</keyword>
<comment type="caution">
    <text evidence="3">The sequence shown here is derived from an EMBL/GenBank/DDBJ whole genome shotgun (WGS) entry which is preliminary data.</text>
</comment>
<name>A0A1R2CA24_9CILI</name>
<dbReference type="Proteomes" id="UP000187209">
    <property type="component" value="Unassembled WGS sequence"/>
</dbReference>
<evidence type="ECO:0000313" key="4">
    <source>
        <dbReference type="Proteomes" id="UP000187209"/>
    </source>
</evidence>
<sequence length="296" mass="34131">MYENKCPRVPIDDKHSRSSHALIDRNLLKSMQNDITNASELISSLRDEKEKLRKALQQLQQENHEKNNIIRSLKSKIKNFESMDEDDEMVKELNQANLKLKNEIELSMHGIIHRPSDITTEIINLTETFLVKIHDKPKAYQVFKSHMKSSNHFKQVIGNENWAHSTLLLLRFLKDSFQDDNIKPKPTLPENSSEEESEQENYNKIIQDSKHLLDTLTYQKSKLENLNHEFAGRGNKNSTTNSPLYRGNLSGHLSGNLSSDKIASPDSYKNSSHITSFYTANKLVKNVSKYKSLPKK</sequence>
<evidence type="ECO:0000256" key="2">
    <source>
        <dbReference type="SAM" id="MobiDB-lite"/>
    </source>
</evidence>
<dbReference type="EMBL" id="MPUH01000225">
    <property type="protein sequence ID" value="OMJ85810.1"/>
    <property type="molecule type" value="Genomic_DNA"/>
</dbReference>